<proteinExistence type="predicted"/>
<reference evidence="1" key="1">
    <citation type="submission" date="2023-04" db="EMBL/GenBank/DDBJ databases">
        <title>Draft Genome sequencing of Naganishia species isolated from polar environments using Oxford Nanopore Technology.</title>
        <authorList>
            <person name="Leo P."/>
            <person name="Venkateswaran K."/>
        </authorList>
    </citation>
    <scope>NUCLEOTIDE SEQUENCE</scope>
    <source>
        <strain evidence="1">DBVPG 5303</strain>
    </source>
</reference>
<name>A0ACC2XLP5_9TREE</name>
<protein>
    <submittedName>
        <fullName evidence="1">Uncharacterized protein</fullName>
    </submittedName>
</protein>
<organism evidence="1 2">
    <name type="scientific">Naganishia onofrii</name>
    <dbReference type="NCBI Taxonomy" id="1851511"/>
    <lineage>
        <taxon>Eukaryota</taxon>
        <taxon>Fungi</taxon>
        <taxon>Dikarya</taxon>
        <taxon>Basidiomycota</taxon>
        <taxon>Agaricomycotina</taxon>
        <taxon>Tremellomycetes</taxon>
        <taxon>Filobasidiales</taxon>
        <taxon>Filobasidiaceae</taxon>
        <taxon>Naganishia</taxon>
    </lineage>
</organism>
<accession>A0ACC2XLP5</accession>
<dbReference type="EMBL" id="JASBWV010000008">
    <property type="protein sequence ID" value="KAJ9124913.1"/>
    <property type="molecule type" value="Genomic_DNA"/>
</dbReference>
<evidence type="ECO:0000313" key="2">
    <source>
        <dbReference type="Proteomes" id="UP001234202"/>
    </source>
</evidence>
<keyword evidence="2" id="KW-1185">Reference proteome</keyword>
<gene>
    <name evidence="1" type="ORF">QFC24_002842</name>
</gene>
<dbReference type="Proteomes" id="UP001234202">
    <property type="component" value="Unassembled WGS sequence"/>
</dbReference>
<evidence type="ECO:0000313" key="1">
    <source>
        <dbReference type="EMBL" id="KAJ9124913.1"/>
    </source>
</evidence>
<comment type="caution">
    <text evidence="1">The sequence shown here is derived from an EMBL/GenBank/DDBJ whole genome shotgun (WGS) entry which is preliminary data.</text>
</comment>
<sequence>MPVNRARRQASDAVLYVPHMPGDDNYNNPITNVDFHVTPPVRSLSVSELMDPHDIRNDGYFRAEVAGNYLPSPSAILEQEAYESPTNDIDASNTDHVSTPTGRAPTTNSTALGLDPKCTDLKNGDRAVKQTSLDKGRDTNTDSHHHATIQREKSFGTNLTTGKREYLSQYGQRNTDDDGSIHPQEVGQSAATAVSNDNALDLNSKSDADSMTETETNTDDARDSETSTDMDIY</sequence>